<evidence type="ECO:0000256" key="8">
    <source>
        <dbReference type="ARBA" id="ARBA00023180"/>
    </source>
</evidence>
<feature type="transmembrane region" description="Helical" evidence="10">
    <location>
        <begin position="282"/>
        <end position="300"/>
    </location>
</feature>
<name>A0A819F0I3_9BILA</name>
<feature type="domain" description="G-protein coupled receptors family 1 profile" evidence="11">
    <location>
        <begin position="45"/>
        <end position="295"/>
    </location>
</feature>
<dbReference type="PROSITE" id="PS50262">
    <property type="entry name" value="G_PROTEIN_RECEP_F1_2"/>
    <property type="match status" value="1"/>
</dbReference>
<evidence type="ECO:0000256" key="10">
    <source>
        <dbReference type="SAM" id="Phobius"/>
    </source>
</evidence>
<keyword evidence="9" id="KW-0807">Transducer</keyword>
<evidence type="ECO:0000256" key="2">
    <source>
        <dbReference type="ARBA" id="ARBA00022475"/>
    </source>
</evidence>
<dbReference type="AlphaFoldDB" id="A0A819F0I3"/>
<feature type="transmembrane region" description="Helical" evidence="10">
    <location>
        <begin position="66"/>
        <end position="90"/>
    </location>
</feature>
<gene>
    <name evidence="12" type="ORF">OKA104_LOCUS21974</name>
</gene>
<keyword evidence="6 10" id="KW-0472">Membrane</keyword>
<dbReference type="EMBL" id="CAJOAY010001570">
    <property type="protein sequence ID" value="CAF3859839.1"/>
    <property type="molecule type" value="Genomic_DNA"/>
</dbReference>
<proteinExistence type="predicted"/>
<keyword evidence="2" id="KW-1003">Cell membrane</keyword>
<evidence type="ECO:0000256" key="5">
    <source>
        <dbReference type="ARBA" id="ARBA00023040"/>
    </source>
</evidence>
<dbReference type="PANTHER" id="PTHR24246:SF27">
    <property type="entry name" value="ADENOSINE RECEPTOR, ISOFORM A"/>
    <property type="match status" value="1"/>
</dbReference>
<comment type="caution">
    <text evidence="12">The sequence shown here is derived from an EMBL/GenBank/DDBJ whole genome shotgun (WGS) entry which is preliminary data.</text>
</comment>
<evidence type="ECO:0000313" key="13">
    <source>
        <dbReference type="Proteomes" id="UP000663881"/>
    </source>
</evidence>
<dbReference type="CDD" id="cd00637">
    <property type="entry name" value="7tm_classA_rhodopsin-like"/>
    <property type="match status" value="1"/>
</dbReference>
<evidence type="ECO:0000256" key="6">
    <source>
        <dbReference type="ARBA" id="ARBA00023136"/>
    </source>
</evidence>
<protein>
    <recommendedName>
        <fullName evidence="11">G-protein coupled receptors family 1 profile domain-containing protein</fullName>
    </recommendedName>
</protein>
<keyword evidence="3 10" id="KW-0812">Transmembrane</keyword>
<keyword evidence="5" id="KW-0297">G-protein coupled receptor</keyword>
<feature type="transmembrane region" description="Helical" evidence="10">
    <location>
        <begin position="197"/>
        <end position="221"/>
    </location>
</feature>
<evidence type="ECO:0000313" key="12">
    <source>
        <dbReference type="EMBL" id="CAF3859839.1"/>
    </source>
</evidence>
<keyword evidence="8" id="KW-0325">Glycoprotein</keyword>
<keyword evidence="7" id="KW-0675">Receptor</keyword>
<evidence type="ECO:0000256" key="9">
    <source>
        <dbReference type="ARBA" id="ARBA00023224"/>
    </source>
</evidence>
<dbReference type="GO" id="GO:0004930">
    <property type="term" value="F:G protein-coupled receptor activity"/>
    <property type="evidence" value="ECO:0007669"/>
    <property type="project" value="UniProtKB-KW"/>
</dbReference>
<dbReference type="PANTHER" id="PTHR24246">
    <property type="entry name" value="OLFACTORY RECEPTOR AND ADENOSINE RECEPTOR"/>
    <property type="match status" value="1"/>
</dbReference>
<sequence length="339" mass="39098">MAQLSAFMRVAILPQSAAFLLLELASSGVLVFIILITLTIPSILCSLFIFYHFYRSRKLRQRINNHVVLLLLIITFIQVIGELPITLIFLRTGSAAVSSKKFCQFWIIFDYMLFTGSLWTMAIASIQRYYLVFHRTFFDKYIIFFHYVPLSFCVIYPIILYSFLVTKYSCITDFVYSSWTCGGACYLYEPVLGSIDWIFNGCVNVVLSILATSLIITRVLIQKCRATTQRSIWNRSRRIIIQLVALSTLYMLVWVPCVICFVITLFRSVPILSSLYSSYLSYYQYLSSLLCPFVCLAGLPEVRRALNNVKPLNKQIVHDIRQVAENIKNQHRNCLESDS</sequence>
<feature type="transmembrane region" description="Helical" evidence="10">
    <location>
        <begin position="143"/>
        <end position="164"/>
    </location>
</feature>
<evidence type="ECO:0000256" key="3">
    <source>
        <dbReference type="ARBA" id="ARBA00022692"/>
    </source>
</evidence>
<dbReference type="Proteomes" id="UP000663881">
    <property type="component" value="Unassembled WGS sequence"/>
</dbReference>
<evidence type="ECO:0000256" key="7">
    <source>
        <dbReference type="ARBA" id="ARBA00023170"/>
    </source>
</evidence>
<comment type="subcellular location">
    <subcellularLocation>
        <location evidence="1">Cell membrane</location>
        <topology evidence="1">Multi-pass membrane protein</topology>
    </subcellularLocation>
</comment>
<feature type="transmembrane region" description="Helical" evidence="10">
    <location>
        <begin position="241"/>
        <end position="266"/>
    </location>
</feature>
<accession>A0A819F0I3</accession>
<evidence type="ECO:0000256" key="4">
    <source>
        <dbReference type="ARBA" id="ARBA00022989"/>
    </source>
</evidence>
<dbReference type="GO" id="GO:0005886">
    <property type="term" value="C:plasma membrane"/>
    <property type="evidence" value="ECO:0007669"/>
    <property type="project" value="UniProtKB-SubCell"/>
</dbReference>
<feature type="transmembrane region" description="Helical" evidence="10">
    <location>
        <begin position="105"/>
        <end position="131"/>
    </location>
</feature>
<feature type="transmembrane region" description="Helical" evidence="10">
    <location>
        <begin position="28"/>
        <end position="54"/>
    </location>
</feature>
<dbReference type="Gene3D" id="1.20.1070.10">
    <property type="entry name" value="Rhodopsin 7-helix transmembrane proteins"/>
    <property type="match status" value="1"/>
</dbReference>
<dbReference type="InterPro" id="IPR017452">
    <property type="entry name" value="GPCR_Rhodpsn_7TM"/>
</dbReference>
<reference evidence="12" key="1">
    <citation type="submission" date="2021-02" db="EMBL/GenBank/DDBJ databases">
        <authorList>
            <person name="Nowell W R."/>
        </authorList>
    </citation>
    <scope>NUCLEOTIDE SEQUENCE</scope>
</reference>
<keyword evidence="4 10" id="KW-1133">Transmembrane helix</keyword>
<evidence type="ECO:0000256" key="1">
    <source>
        <dbReference type="ARBA" id="ARBA00004651"/>
    </source>
</evidence>
<evidence type="ECO:0000259" key="11">
    <source>
        <dbReference type="PROSITE" id="PS50262"/>
    </source>
</evidence>
<dbReference type="SUPFAM" id="SSF81321">
    <property type="entry name" value="Family A G protein-coupled receptor-like"/>
    <property type="match status" value="1"/>
</dbReference>
<organism evidence="12 13">
    <name type="scientific">Adineta steineri</name>
    <dbReference type="NCBI Taxonomy" id="433720"/>
    <lineage>
        <taxon>Eukaryota</taxon>
        <taxon>Metazoa</taxon>
        <taxon>Spiralia</taxon>
        <taxon>Gnathifera</taxon>
        <taxon>Rotifera</taxon>
        <taxon>Eurotatoria</taxon>
        <taxon>Bdelloidea</taxon>
        <taxon>Adinetida</taxon>
        <taxon>Adinetidae</taxon>
        <taxon>Adineta</taxon>
    </lineage>
</organism>